<dbReference type="NCBIfam" id="TIGR00459">
    <property type="entry name" value="aspS_bact"/>
    <property type="match status" value="1"/>
</dbReference>
<dbReference type="InterPro" id="IPR047089">
    <property type="entry name" value="Asp-tRNA-ligase_1_N"/>
</dbReference>
<feature type="binding site" evidence="7">
    <location>
        <position position="505"/>
    </location>
    <ligand>
        <name>L-aspartate</name>
        <dbReference type="ChEBI" id="CHEBI:29991"/>
    </ligand>
</feature>
<dbReference type="GO" id="GO:0004815">
    <property type="term" value="F:aspartate-tRNA ligase activity"/>
    <property type="evidence" value="ECO:0007669"/>
    <property type="project" value="UniProtKB-UniRule"/>
</dbReference>
<feature type="binding site" evidence="7">
    <location>
        <position position="237"/>
    </location>
    <ligand>
        <name>L-aspartate</name>
        <dbReference type="ChEBI" id="CHEBI:29991"/>
    </ligand>
</feature>
<dbReference type="Pfam" id="PF00152">
    <property type="entry name" value="tRNA-synt_2"/>
    <property type="match status" value="1"/>
</dbReference>
<dbReference type="GO" id="GO:0005737">
    <property type="term" value="C:cytoplasm"/>
    <property type="evidence" value="ECO:0007669"/>
    <property type="project" value="UniProtKB-SubCell"/>
</dbReference>
<comment type="catalytic activity">
    <reaction evidence="7">
        <text>tRNA(Asx) + L-aspartate + ATP = L-aspartyl-tRNA(Asx) + AMP + diphosphate</text>
        <dbReference type="Rhea" id="RHEA:18349"/>
        <dbReference type="Rhea" id="RHEA-COMP:9710"/>
        <dbReference type="Rhea" id="RHEA-COMP:9711"/>
        <dbReference type="ChEBI" id="CHEBI:29991"/>
        <dbReference type="ChEBI" id="CHEBI:30616"/>
        <dbReference type="ChEBI" id="CHEBI:33019"/>
        <dbReference type="ChEBI" id="CHEBI:78442"/>
        <dbReference type="ChEBI" id="CHEBI:78516"/>
        <dbReference type="ChEBI" id="CHEBI:456215"/>
        <dbReference type="EC" id="6.1.1.23"/>
    </reaction>
</comment>
<keyword evidence="6 7" id="KW-0030">Aminoacyl-tRNA synthetase</keyword>
<dbReference type="InterPro" id="IPR002312">
    <property type="entry name" value="Asp/Asn-tRNA-synth_IIb"/>
</dbReference>
<evidence type="ECO:0000256" key="3">
    <source>
        <dbReference type="ARBA" id="ARBA00022741"/>
    </source>
</evidence>
<evidence type="ECO:0000259" key="8">
    <source>
        <dbReference type="PROSITE" id="PS50862"/>
    </source>
</evidence>
<reference evidence="9" key="1">
    <citation type="journal article" date="2014" name="Gene">
        <title>Genome-guided analysis of transformation efficiency and carbon dioxide assimilation by Moorella thermoacetica Y72.</title>
        <authorList>
            <person name="Tsukahara K."/>
            <person name="Kita A."/>
            <person name="Nakashimada Y."/>
            <person name="Hoshino T."/>
            <person name="Murakami K."/>
        </authorList>
    </citation>
    <scope>NUCLEOTIDE SEQUENCE [LARGE SCALE GENOMIC DNA]</scope>
    <source>
        <strain evidence="9">Y72</strain>
    </source>
</reference>
<dbReference type="InterPro" id="IPR012340">
    <property type="entry name" value="NA-bd_OB-fold"/>
</dbReference>
<dbReference type="SUPFAM" id="SSF55261">
    <property type="entry name" value="GAD domain-like"/>
    <property type="match status" value="1"/>
</dbReference>
<dbReference type="NCBIfam" id="NF001750">
    <property type="entry name" value="PRK00476.1"/>
    <property type="match status" value="1"/>
</dbReference>
<dbReference type="Proteomes" id="UP000063718">
    <property type="component" value="Unassembled WGS sequence"/>
</dbReference>
<dbReference type="CDD" id="cd04317">
    <property type="entry name" value="EcAspRS_like_N"/>
    <property type="match status" value="1"/>
</dbReference>
<dbReference type="GO" id="GO:0016740">
    <property type="term" value="F:transferase activity"/>
    <property type="evidence" value="ECO:0007669"/>
    <property type="project" value="UniProtKB-ARBA"/>
</dbReference>
<dbReference type="GO" id="GO:0003676">
    <property type="term" value="F:nucleic acid binding"/>
    <property type="evidence" value="ECO:0007669"/>
    <property type="project" value="InterPro"/>
</dbReference>
<evidence type="ECO:0000313" key="9">
    <source>
        <dbReference type="EMBL" id="GAF24805.1"/>
    </source>
</evidence>
<dbReference type="PRINTS" id="PR01042">
    <property type="entry name" value="TRNASYNTHASP"/>
</dbReference>
<dbReference type="InterPro" id="IPR004524">
    <property type="entry name" value="Asp-tRNA-ligase_1"/>
</dbReference>
<dbReference type="SUPFAM" id="SSF55681">
    <property type="entry name" value="Class II aaRS and biotin synthetases"/>
    <property type="match status" value="1"/>
</dbReference>
<dbReference type="AlphaFoldDB" id="A0A0S6U7X7"/>
<dbReference type="InterPro" id="IPR004364">
    <property type="entry name" value="Aa-tRNA-synt_II"/>
</dbReference>
<feature type="binding site" evidence="7">
    <location>
        <begin position="550"/>
        <end position="553"/>
    </location>
    <ligand>
        <name>ATP</name>
        <dbReference type="ChEBI" id="CHEBI:30616"/>
    </ligand>
</feature>
<evidence type="ECO:0000256" key="6">
    <source>
        <dbReference type="ARBA" id="ARBA00023146"/>
    </source>
</evidence>
<dbReference type="PROSITE" id="PS50862">
    <property type="entry name" value="AA_TRNA_LIGASE_II"/>
    <property type="match status" value="1"/>
</dbReference>
<evidence type="ECO:0000256" key="1">
    <source>
        <dbReference type="ARBA" id="ARBA00006303"/>
    </source>
</evidence>
<comment type="subunit">
    <text evidence="7">Homodimer.</text>
</comment>
<dbReference type="GO" id="GO:0050560">
    <property type="term" value="F:aspartate-tRNA(Asn) ligase activity"/>
    <property type="evidence" value="ECO:0007669"/>
    <property type="project" value="UniProtKB-EC"/>
</dbReference>
<proteinExistence type="inferred from homology"/>
<comment type="function">
    <text evidence="7">Aspartyl-tRNA synthetase with relaxed tRNA specificity since it is able to aspartylate not only its cognate tRNA(Asp) but also tRNA(Asn). Reaction proceeds in two steps: L-aspartate is first activated by ATP to form Asp-AMP and then transferred to the acceptor end of tRNA(Asp/Asn).</text>
</comment>
<comment type="subcellular location">
    <subcellularLocation>
        <location evidence="7">Cytoplasm</location>
    </subcellularLocation>
</comment>
<dbReference type="PANTHER" id="PTHR22594:SF5">
    <property type="entry name" value="ASPARTATE--TRNA LIGASE, MITOCHONDRIAL"/>
    <property type="match status" value="1"/>
</dbReference>
<dbReference type="InterPro" id="IPR047090">
    <property type="entry name" value="AspRS_core"/>
</dbReference>
<dbReference type="InterPro" id="IPR004115">
    <property type="entry name" value="GAD-like_sf"/>
</dbReference>
<feature type="binding site" evidence="7">
    <location>
        <position position="464"/>
    </location>
    <ligand>
        <name>L-aspartate</name>
        <dbReference type="ChEBI" id="CHEBI:29991"/>
    </ligand>
</feature>
<comment type="similarity">
    <text evidence="1 7">Belongs to the class-II aminoacyl-tRNA synthetase family. Type 1 subfamily.</text>
</comment>
<evidence type="ECO:0000256" key="2">
    <source>
        <dbReference type="ARBA" id="ARBA00022598"/>
    </source>
</evidence>
<dbReference type="Pfam" id="PF01336">
    <property type="entry name" value="tRNA_anti-codon"/>
    <property type="match status" value="1"/>
</dbReference>
<dbReference type="InterPro" id="IPR029351">
    <property type="entry name" value="GAD_dom"/>
</dbReference>
<feature type="domain" description="Aminoacyl-transfer RNA synthetases class-II family profile" evidence="8">
    <location>
        <begin position="166"/>
        <end position="569"/>
    </location>
</feature>
<keyword evidence="4 7" id="KW-0067">ATP-binding</keyword>
<feature type="site" description="Important for tRNA non-discrimination" evidence="7">
    <location>
        <position position="99"/>
    </location>
</feature>
<dbReference type="InterPro" id="IPR004365">
    <property type="entry name" value="NA-bd_OB_tRNA"/>
</dbReference>
<feature type="binding site" evidence="7">
    <location>
        <position position="246"/>
    </location>
    <ligand>
        <name>ATP</name>
        <dbReference type="ChEBI" id="CHEBI:30616"/>
    </ligand>
</feature>
<dbReference type="InterPro" id="IPR006195">
    <property type="entry name" value="aa-tRNA-synth_II"/>
</dbReference>
<protein>
    <recommendedName>
        <fullName evidence="7">Aspartate--tRNA(Asp/Asn) ligase</fullName>
        <ecNumber evidence="7">6.1.1.23</ecNumber>
    </recommendedName>
    <alternativeName>
        <fullName evidence="7">Aspartyl-tRNA synthetase</fullName>
        <shortName evidence="7">AspRS</shortName>
    </alternativeName>
    <alternativeName>
        <fullName evidence="7">Non-discriminating aspartyl-tRNA synthetase</fullName>
        <shortName evidence="7">ND-AspRS</shortName>
    </alternativeName>
</protein>
<dbReference type="GO" id="GO:0005524">
    <property type="term" value="F:ATP binding"/>
    <property type="evidence" value="ECO:0007669"/>
    <property type="project" value="UniProtKB-UniRule"/>
</dbReference>
<dbReference type="GO" id="GO:0006422">
    <property type="term" value="P:aspartyl-tRNA aminoacylation"/>
    <property type="evidence" value="ECO:0007669"/>
    <property type="project" value="UniProtKB-UniRule"/>
</dbReference>
<dbReference type="Gene3D" id="2.40.50.140">
    <property type="entry name" value="Nucleic acid-binding proteins"/>
    <property type="match status" value="1"/>
</dbReference>
<name>A0A0S6U7X7_NEOTH</name>
<evidence type="ECO:0000256" key="7">
    <source>
        <dbReference type="HAMAP-Rule" id="MF_00044"/>
    </source>
</evidence>
<sequence>MQENEGEWMVVVEGLAGLHRSHGCGELTAADAGKEVTLMGWVHRRRDHGGLIFIDLRDRSGLVQVVCDPKSGPAFQKAEEVRNEYVVAVRGLVRRRPEGTVNPKLPTGEIEVVAEEFRLLNRAKTPPFYIDDGIDVDEALRLRYRYLDLRRPEMQRLLYLRYRTTRAIRDFLDARGFWEIETPMLTRSTPEGARDFLVPSRLRPGEFFALPQSPQLFKQILMVAGVERYFQIVRCFRDEDLRADRQPEFTQLDMEMSFVQREDILKLVEELMAYVFRETLGVELALPLPRLTYREAMDRYGSDKPDIRFGMEIVDVSDLVAGCGFKVFAEAVARGGVVRSLCAPGCAGYSRRELDELTRQAAVFGAKGLAWMAVTPEGIRSPIAKFFTAGELEGLVARLAGKPGDLLLFVADTETTAATALGALRLEMGRRLHLYDPEQLAFTWVTEFPLLEYSAEEKRYVAVHHPFTMPMEEDWPLLDSDPLRVRALAYDLVLNGVELGGGSIRIHRRDIQEKMFNLLGFTPEAARDKFGFLLDAFEYGTPPHGGIAFGLDRMLMLMARRDTIRDCIPFPKTQSGTCLMTAAPSGVSPEQLQELHLRSTARKSTNPA</sequence>
<dbReference type="InterPro" id="IPR045864">
    <property type="entry name" value="aa-tRNA-synth_II/BPL/LPL"/>
</dbReference>
<keyword evidence="7" id="KW-0963">Cytoplasm</keyword>
<dbReference type="HAMAP" id="MF_00044">
    <property type="entry name" value="Asp_tRNA_synth_type1"/>
    <property type="match status" value="1"/>
</dbReference>
<keyword evidence="3 7" id="KW-0547">Nucleotide-binding</keyword>
<feature type="binding site" evidence="7">
    <location>
        <begin position="237"/>
        <end position="239"/>
    </location>
    <ligand>
        <name>ATP</name>
        <dbReference type="ChEBI" id="CHEBI:30616"/>
    </ligand>
</feature>
<gene>
    <name evidence="7" type="primary">aspS</name>
    <name evidence="9" type="ORF">MTY_0133</name>
</gene>
<dbReference type="GO" id="GO:0140096">
    <property type="term" value="F:catalytic activity, acting on a protein"/>
    <property type="evidence" value="ECO:0007669"/>
    <property type="project" value="UniProtKB-ARBA"/>
</dbReference>
<dbReference type="EMBL" id="DF238840">
    <property type="protein sequence ID" value="GAF24805.1"/>
    <property type="molecule type" value="Genomic_DNA"/>
</dbReference>
<keyword evidence="5 7" id="KW-0648">Protein biosynthesis</keyword>
<dbReference type="CDD" id="cd00777">
    <property type="entry name" value="AspRS_core"/>
    <property type="match status" value="1"/>
</dbReference>
<dbReference type="Gene3D" id="3.30.930.10">
    <property type="entry name" value="Bira Bifunctional Protein, Domain 2"/>
    <property type="match status" value="1"/>
</dbReference>
<dbReference type="SUPFAM" id="SSF50249">
    <property type="entry name" value="Nucleic acid-binding proteins"/>
    <property type="match status" value="1"/>
</dbReference>
<evidence type="ECO:0000256" key="4">
    <source>
        <dbReference type="ARBA" id="ARBA00022840"/>
    </source>
</evidence>
<dbReference type="PANTHER" id="PTHR22594">
    <property type="entry name" value="ASPARTYL/LYSYL-TRNA SYNTHETASE"/>
    <property type="match status" value="1"/>
</dbReference>
<feature type="site" description="Important for tRNA non-discrimination" evidence="7">
    <location>
        <position position="48"/>
    </location>
</feature>
<feature type="region of interest" description="Aspartate" evidence="7">
    <location>
        <begin position="215"/>
        <end position="218"/>
    </location>
</feature>
<evidence type="ECO:0000256" key="5">
    <source>
        <dbReference type="ARBA" id="ARBA00022917"/>
    </source>
</evidence>
<organism evidence="9">
    <name type="scientific">Moorella thermoacetica Y72</name>
    <dbReference type="NCBI Taxonomy" id="1325331"/>
    <lineage>
        <taxon>Bacteria</taxon>
        <taxon>Bacillati</taxon>
        <taxon>Bacillota</taxon>
        <taxon>Clostridia</taxon>
        <taxon>Neomoorellales</taxon>
        <taxon>Neomoorellaceae</taxon>
        <taxon>Neomoorella</taxon>
    </lineage>
</organism>
<feature type="binding site" evidence="7">
    <location>
        <position position="191"/>
    </location>
    <ligand>
        <name>L-aspartate</name>
        <dbReference type="ChEBI" id="CHEBI:29991"/>
    </ligand>
</feature>
<feature type="binding site" evidence="7">
    <location>
        <position position="498"/>
    </location>
    <ligand>
        <name>ATP</name>
        <dbReference type="ChEBI" id="CHEBI:30616"/>
    </ligand>
</feature>
<dbReference type="Pfam" id="PF02938">
    <property type="entry name" value="GAD"/>
    <property type="match status" value="1"/>
</dbReference>
<keyword evidence="2 7" id="KW-0436">Ligase</keyword>
<dbReference type="EC" id="6.1.1.23" evidence="7"/>
<dbReference type="Gene3D" id="3.30.1360.30">
    <property type="entry name" value="GAD-like domain"/>
    <property type="match status" value="1"/>
</dbReference>
<accession>A0A0S6U7X7</accession>